<evidence type="ECO:0000313" key="1">
    <source>
        <dbReference type="EMBL" id="WWO39171.1"/>
    </source>
</evidence>
<keyword evidence="2" id="KW-1185">Reference proteome</keyword>
<organism evidence="1 2">
    <name type="scientific">Pectobacterium cacticida</name>
    <dbReference type="NCBI Taxonomy" id="69221"/>
    <lineage>
        <taxon>Bacteria</taxon>
        <taxon>Pseudomonadati</taxon>
        <taxon>Pseudomonadota</taxon>
        <taxon>Gammaproteobacteria</taxon>
        <taxon>Enterobacterales</taxon>
        <taxon>Pectobacteriaceae</taxon>
        <taxon>Pectobacterium</taxon>
    </lineage>
</organism>
<evidence type="ECO:0000313" key="2">
    <source>
        <dbReference type="Proteomes" id="UP001379444"/>
    </source>
</evidence>
<accession>A0ABZ2GDA9</accession>
<reference evidence="1 2" key="1">
    <citation type="journal article" date="2024" name="Front. Plant Sci.">
        <title>Comprehensive phenomic and genomic studies of the species, Pectobacterium cacticida and proposal for reclassification as Alcorniella cacticida comb. nov.</title>
        <authorList>
            <person name="Jonca J."/>
            <person name="Pirhonen M."/>
            <person name="Waleron M.M."/>
            <person name="Gawor J."/>
            <person name="Mrozik A."/>
            <person name="Smoktunowicz M."/>
            <person name="Waleron K."/>
            <person name="Waleron M."/>
        </authorList>
    </citation>
    <scope>NUCLEOTIDE SEQUENCE [LARGE SCALE GENOMIC DNA]</scope>
    <source>
        <strain evidence="1 2">DPMP6</strain>
    </source>
</reference>
<sequence>MHQKKAKYGQRCIMCDAEVNGVGITRESTWLPIIKSLKGNLTQQAKEGGTTLSLPLFLKKRFF</sequence>
<proteinExistence type="predicted"/>
<protein>
    <submittedName>
        <fullName evidence="1">Uncharacterized protein</fullName>
    </submittedName>
</protein>
<dbReference type="Proteomes" id="UP001379444">
    <property type="component" value="Chromosome"/>
</dbReference>
<gene>
    <name evidence="1" type="ORF">QNA12_03935</name>
</gene>
<dbReference type="EMBL" id="CP125967">
    <property type="protein sequence ID" value="WWO39171.1"/>
    <property type="molecule type" value="Genomic_DNA"/>
</dbReference>
<dbReference type="RefSeq" id="WP_264496835.1">
    <property type="nucleotide sequence ID" value="NZ_CP109947.1"/>
</dbReference>
<name>A0ABZ2GDA9_9GAMM</name>